<dbReference type="CDD" id="cd04186">
    <property type="entry name" value="GT_2_like_c"/>
    <property type="match status" value="1"/>
</dbReference>
<evidence type="ECO:0000313" key="2">
    <source>
        <dbReference type="Proteomes" id="UP000556026"/>
    </source>
</evidence>
<dbReference type="Proteomes" id="UP000556026">
    <property type="component" value="Unassembled WGS sequence"/>
</dbReference>
<protein>
    <submittedName>
        <fullName evidence="1">Rhamnosyltransferase</fullName>
    </submittedName>
</protein>
<keyword evidence="1" id="KW-0808">Transferase</keyword>
<gene>
    <name evidence="1" type="ORF">GMST_19940</name>
</gene>
<proteinExistence type="predicted"/>
<comment type="caution">
    <text evidence="1">The sequence shown here is derived from an EMBL/GenBank/DDBJ whole genome shotgun (WGS) entry which is preliminary data.</text>
</comment>
<dbReference type="PANTHER" id="PTHR43179">
    <property type="entry name" value="RHAMNOSYLTRANSFERASE WBBL"/>
    <property type="match status" value="1"/>
</dbReference>
<accession>A0A6V8MJ08</accession>
<sequence length="391" mass="42436">MQTTPRVIILVLNWNGWHDTLDCLASLYAGSYRDFQVVLIDNASEDASLQRIREWAERGAAPAPPPGHAAASAPLPYLEYDRTTAEAGGIPEREARLAGELPTGVSHPLVIIQSGGNLGFAGGNNVGLRYAGRRGAEYVLLLNNDASMRSAEALGHLVRFLELTPRAGACGARLFYPDGAPQICYGNFPAPGRALAYLFPVYKLLPGVLFRTARRSNVVPDASCTEPLAVDYPSGACLLVRSRAIAQVGLLDERFFMYAEETDWCLRLRRQGWDSYYVPQSEVVHKGGGSSGTSGEPLNRRFTESLFKYYAKHFSPGAFRLVAAGYLVRSLYGIAHWSLRARLVSSSERGLMRARARYWRACLELAAGALLAPSGAGTGGSEALLPGREPS</sequence>
<name>A0A6V8MJ08_9BACT</name>
<dbReference type="AlphaFoldDB" id="A0A6V8MJ08"/>
<reference evidence="2" key="1">
    <citation type="submission" date="2020-06" db="EMBL/GenBank/DDBJ databases">
        <title>Draft genomic sequence of Geomonas sp. Red330.</title>
        <authorList>
            <person name="Itoh H."/>
            <person name="Zhenxing X."/>
            <person name="Ushijima N."/>
            <person name="Masuda Y."/>
            <person name="Shiratori Y."/>
            <person name="Senoo K."/>
        </authorList>
    </citation>
    <scope>NUCLEOTIDE SEQUENCE [LARGE SCALE GENOMIC DNA]</scope>
    <source>
        <strain evidence="2">Red330</strain>
    </source>
</reference>
<evidence type="ECO:0000313" key="1">
    <source>
        <dbReference type="EMBL" id="GFO59669.1"/>
    </source>
</evidence>
<dbReference type="Gene3D" id="3.90.550.10">
    <property type="entry name" value="Spore Coat Polysaccharide Biosynthesis Protein SpsA, Chain A"/>
    <property type="match status" value="1"/>
</dbReference>
<organism evidence="1 2">
    <name type="scientific">Geomonas silvestris</name>
    <dbReference type="NCBI Taxonomy" id="2740184"/>
    <lineage>
        <taxon>Bacteria</taxon>
        <taxon>Pseudomonadati</taxon>
        <taxon>Thermodesulfobacteriota</taxon>
        <taxon>Desulfuromonadia</taxon>
        <taxon>Geobacterales</taxon>
        <taxon>Geobacteraceae</taxon>
        <taxon>Geomonas</taxon>
    </lineage>
</organism>
<dbReference type="EMBL" id="BLXX01000005">
    <property type="protein sequence ID" value="GFO59669.1"/>
    <property type="molecule type" value="Genomic_DNA"/>
</dbReference>
<dbReference type="PANTHER" id="PTHR43179:SF7">
    <property type="entry name" value="RHAMNOSYLTRANSFERASE WBBL"/>
    <property type="match status" value="1"/>
</dbReference>
<dbReference type="GO" id="GO:0016740">
    <property type="term" value="F:transferase activity"/>
    <property type="evidence" value="ECO:0007669"/>
    <property type="project" value="UniProtKB-KW"/>
</dbReference>
<keyword evidence="2" id="KW-1185">Reference proteome</keyword>
<dbReference type="SUPFAM" id="SSF53448">
    <property type="entry name" value="Nucleotide-diphospho-sugar transferases"/>
    <property type="match status" value="1"/>
</dbReference>
<dbReference type="InterPro" id="IPR029044">
    <property type="entry name" value="Nucleotide-diphossugar_trans"/>
</dbReference>
<dbReference type="RefSeq" id="WP_183354503.1">
    <property type="nucleotide sequence ID" value="NZ_BLXX01000005.1"/>
</dbReference>